<name>A0ABN8MB00_9CNID</name>
<dbReference type="InterPro" id="IPR035983">
    <property type="entry name" value="Hect_E3_ubiquitin_ligase"/>
</dbReference>
<accession>A0ABN8MB00</accession>
<dbReference type="Proteomes" id="UP001159427">
    <property type="component" value="Unassembled WGS sequence"/>
</dbReference>
<dbReference type="InterPro" id="IPR000569">
    <property type="entry name" value="HECT_dom"/>
</dbReference>
<evidence type="ECO:0000313" key="6">
    <source>
        <dbReference type="Proteomes" id="UP001159427"/>
    </source>
</evidence>
<dbReference type="SUPFAM" id="SSF56204">
    <property type="entry name" value="Hect, E3 ligase catalytic domain"/>
    <property type="match status" value="2"/>
</dbReference>
<evidence type="ECO:0000256" key="3">
    <source>
        <dbReference type="SAM" id="MobiDB-lite"/>
    </source>
</evidence>
<proteinExistence type="predicted"/>
<feature type="domain" description="HECT" evidence="4">
    <location>
        <begin position="616"/>
        <end position="690"/>
    </location>
</feature>
<keyword evidence="1 2" id="KW-0833">Ubl conjugation pathway</keyword>
<evidence type="ECO:0000313" key="5">
    <source>
        <dbReference type="EMBL" id="CAH3026821.1"/>
    </source>
</evidence>
<comment type="caution">
    <text evidence="5">The sequence shown here is derived from an EMBL/GenBank/DDBJ whole genome shotgun (WGS) entry which is preliminary data.</text>
</comment>
<protein>
    <recommendedName>
        <fullName evidence="4">HECT domain-containing protein</fullName>
    </recommendedName>
</protein>
<evidence type="ECO:0000256" key="1">
    <source>
        <dbReference type="ARBA" id="ARBA00022786"/>
    </source>
</evidence>
<evidence type="ECO:0000256" key="2">
    <source>
        <dbReference type="PROSITE-ProRule" id="PRU00104"/>
    </source>
</evidence>
<keyword evidence="6" id="KW-1185">Reference proteome</keyword>
<gene>
    <name evidence="5" type="ORF">PEVE_00029968</name>
</gene>
<reference evidence="5 6" key="1">
    <citation type="submission" date="2022-05" db="EMBL/GenBank/DDBJ databases">
        <authorList>
            <consortium name="Genoscope - CEA"/>
            <person name="William W."/>
        </authorList>
    </citation>
    <scope>NUCLEOTIDE SEQUENCE [LARGE SCALE GENOMIC DNA]</scope>
</reference>
<organism evidence="5 6">
    <name type="scientific">Porites evermanni</name>
    <dbReference type="NCBI Taxonomy" id="104178"/>
    <lineage>
        <taxon>Eukaryota</taxon>
        <taxon>Metazoa</taxon>
        <taxon>Cnidaria</taxon>
        <taxon>Anthozoa</taxon>
        <taxon>Hexacorallia</taxon>
        <taxon>Scleractinia</taxon>
        <taxon>Fungiina</taxon>
        <taxon>Poritidae</taxon>
        <taxon>Porites</taxon>
    </lineage>
</organism>
<dbReference type="PROSITE" id="PS50237">
    <property type="entry name" value="HECT"/>
    <property type="match status" value="2"/>
</dbReference>
<feature type="domain" description="HECT" evidence="4">
    <location>
        <begin position="364"/>
        <end position="390"/>
    </location>
</feature>
<sequence length="690" mass="76923">MESSATAVGWSLTVGKISDDTLVSVHSLFAMSERASMFSNFIIGTPVPGDLKSLSFDDYKKKKEDERRSKFKKANKDTKRPTAQKSTNEVAKVQVGLVTSSPDSDHLKKVKGRTIPVLIDTRADASTLLHTAVEKHGRHFKQFNQFLDYVLLYTDMSVVQNLPASNTPFTVEKYKRDLLKPYSKMYFWLCAKDDFESVNNVTSSDSEDEMLNKPAFEAGYNSSTVARDVSVLTSPEVAIRSTCPDLLNKASTSGTSYHQCPTCLELFPQSEIEVHADACAEAWMDPIGDPDEVDDTLPNEVEPMEDATGTLRESLDINLETLRSEVSNLRRLCQCELTNRVSIRRRLIFQDYMDTRKKKWFKPKAMLKVTFVGEPAVDDGGPKREFFTEIFGYIRRTLFSDDGVPNADMRAVGNDEFKAVGELMACSLIQGGPAPCFLSVNVYDYVIDGMASVQSEKWASLIKDDFLRQSVERIAVCKTNGELGALLCEDSMMDILQMVGYRGVPSKETLSSVPEIQRSFVITGIAKTLTTIDQMITGLASFGALDYIRSHKNVMKPLFTMDGAQHFQPTPDLFIEGLNVLFSEEGSNRKACEIDVFKNFCDFVQDLGTTEGGLVKLYKFITGSDSLTPLGLERVITVHFTHFCMSDCKCRPTASTCDPSIHLPVHYRDMPAFEEVMTSALEEGLGFGLI</sequence>
<dbReference type="EMBL" id="CALNXI010000422">
    <property type="protein sequence ID" value="CAH3026821.1"/>
    <property type="molecule type" value="Genomic_DNA"/>
</dbReference>
<feature type="active site" description="Glycyl thioester intermediate" evidence="2">
    <location>
        <position position="657"/>
    </location>
</feature>
<feature type="compositionally biased region" description="Basic and acidic residues" evidence="3">
    <location>
        <begin position="66"/>
        <end position="80"/>
    </location>
</feature>
<dbReference type="SMART" id="SM00119">
    <property type="entry name" value="HECTc"/>
    <property type="match status" value="1"/>
</dbReference>
<evidence type="ECO:0000259" key="4">
    <source>
        <dbReference type="PROSITE" id="PS50237"/>
    </source>
</evidence>
<dbReference type="Pfam" id="PF00632">
    <property type="entry name" value="HECT"/>
    <property type="match status" value="1"/>
</dbReference>
<feature type="region of interest" description="Disordered" evidence="3">
    <location>
        <begin position="66"/>
        <end position="87"/>
    </location>
</feature>
<dbReference type="Gene3D" id="3.30.2410.10">
    <property type="entry name" value="Hect, E3 ligase catalytic domain"/>
    <property type="match status" value="1"/>
</dbReference>
<dbReference type="Gene3D" id="3.90.1750.10">
    <property type="entry name" value="Hect, E3 ligase catalytic domains"/>
    <property type="match status" value="1"/>
</dbReference>
<comment type="caution">
    <text evidence="2">Lacks conserved residue(s) required for the propagation of feature annotation.</text>
</comment>